<gene>
    <name evidence="7" type="ORF">HD601_003159</name>
</gene>
<comment type="caution">
    <text evidence="7">The sequence shown here is derived from an EMBL/GenBank/DDBJ whole genome shotgun (WGS) entry which is preliminary data.</text>
</comment>
<keyword evidence="8" id="KW-1185">Reference proteome</keyword>
<proteinExistence type="inferred from homology"/>
<dbReference type="PROSITE" id="PS00211">
    <property type="entry name" value="ABC_TRANSPORTER_1"/>
    <property type="match status" value="2"/>
</dbReference>
<dbReference type="SMART" id="SM00382">
    <property type="entry name" value="AAA"/>
    <property type="match status" value="2"/>
</dbReference>
<organism evidence="7 8">
    <name type="scientific">Jiangella mangrovi</name>
    <dbReference type="NCBI Taxonomy" id="1524084"/>
    <lineage>
        <taxon>Bacteria</taxon>
        <taxon>Bacillati</taxon>
        <taxon>Actinomycetota</taxon>
        <taxon>Actinomycetes</taxon>
        <taxon>Jiangellales</taxon>
        <taxon>Jiangellaceae</taxon>
        <taxon>Jiangella</taxon>
    </lineage>
</organism>
<evidence type="ECO:0000256" key="4">
    <source>
        <dbReference type="ARBA" id="ARBA00022840"/>
    </source>
</evidence>
<evidence type="ECO:0000256" key="2">
    <source>
        <dbReference type="ARBA" id="ARBA00022448"/>
    </source>
</evidence>
<dbReference type="InterPro" id="IPR013563">
    <property type="entry name" value="Oligopep_ABC_C"/>
</dbReference>
<dbReference type="FunFam" id="3.40.50.300:FF:000016">
    <property type="entry name" value="Oligopeptide ABC transporter ATP-binding component"/>
    <property type="match status" value="1"/>
</dbReference>
<dbReference type="NCBIfam" id="TIGR01727">
    <property type="entry name" value="oligo_HPY"/>
    <property type="match status" value="1"/>
</dbReference>
<dbReference type="InterPro" id="IPR050319">
    <property type="entry name" value="ABC_transp_ATP-bind"/>
</dbReference>
<accession>A0A7W9GRB0</accession>
<feature type="domain" description="ABC transporter" evidence="6">
    <location>
        <begin position="386"/>
        <end position="628"/>
    </location>
</feature>
<name>A0A7W9GRB0_9ACTN</name>
<keyword evidence="4 7" id="KW-0067">ATP-binding</keyword>
<evidence type="ECO:0000259" key="6">
    <source>
        <dbReference type="PROSITE" id="PS50893"/>
    </source>
</evidence>
<dbReference type="PANTHER" id="PTHR43776:SF7">
    <property type="entry name" value="D,D-DIPEPTIDE TRANSPORT ATP-BINDING PROTEIN DDPF-RELATED"/>
    <property type="match status" value="1"/>
</dbReference>
<dbReference type="Gene3D" id="3.40.50.300">
    <property type="entry name" value="P-loop containing nucleotide triphosphate hydrolases"/>
    <property type="match status" value="2"/>
</dbReference>
<dbReference type="EMBL" id="JACHMM010000001">
    <property type="protein sequence ID" value="MBB5788584.1"/>
    <property type="molecule type" value="Genomic_DNA"/>
</dbReference>
<dbReference type="Pfam" id="PF08352">
    <property type="entry name" value="oligo_HPY"/>
    <property type="match status" value="1"/>
</dbReference>
<dbReference type="GO" id="GO:0055085">
    <property type="term" value="P:transmembrane transport"/>
    <property type="evidence" value="ECO:0007669"/>
    <property type="project" value="UniProtKB-ARBA"/>
</dbReference>
<dbReference type="GO" id="GO:0005524">
    <property type="term" value="F:ATP binding"/>
    <property type="evidence" value="ECO:0007669"/>
    <property type="project" value="UniProtKB-KW"/>
</dbReference>
<protein>
    <submittedName>
        <fullName evidence="7">Peptide/nickel transport system ATP-binding protein</fullName>
    </submittedName>
</protein>
<dbReference type="InterPro" id="IPR017871">
    <property type="entry name" value="ABC_transporter-like_CS"/>
</dbReference>
<dbReference type="Pfam" id="PF00005">
    <property type="entry name" value="ABC_tran"/>
    <property type="match status" value="2"/>
</dbReference>
<dbReference type="InterPro" id="IPR003593">
    <property type="entry name" value="AAA+_ATPase"/>
</dbReference>
<keyword evidence="2" id="KW-0813">Transport</keyword>
<dbReference type="SUPFAM" id="SSF52540">
    <property type="entry name" value="P-loop containing nucleoside triphosphate hydrolases"/>
    <property type="match status" value="2"/>
</dbReference>
<dbReference type="PROSITE" id="PS50893">
    <property type="entry name" value="ABC_TRANSPORTER_2"/>
    <property type="match status" value="2"/>
</dbReference>
<reference evidence="7 8" key="1">
    <citation type="submission" date="2020-08" db="EMBL/GenBank/DDBJ databases">
        <title>Sequencing the genomes of 1000 actinobacteria strains.</title>
        <authorList>
            <person name="Klenk H.-P."/>
        </authorList>
    </citation>
    <scope>NUCLEOTIDE SEQUENCE [LARGE SCALE GENOMIC DNA]</scope>
    <source>
        <strain evidence="7 8">DSM 102122</strain>
    </source>
</reference>
<dbReference type="GO" id="GO:0016887">
    <property type="term" value="F:ATP hydrolysis activity"/>
    <property type="evidence" value="ECO:0007669"/>
    <property type="project" value="InterPro"/>
</dbReference>
<dbReference type="Proteomes" id="UP000542813">
    <property type="component" value="Unassembled WGS sequence"/>
</dbReference>
<keyword evidence="3" id="KW-0547">Nucleotide-binding</keyword>
<dbReference type="InterPro" id="IPR027417">
    <property type="entry name" value="P-loop_NTPase"/>
</dbReference>
<evidence type="ECO:0000313" key="7">
    <source>
        <dbReference type="EMBL" id="MBB5788584.1"/>
    </source>
</evidence>
<evidence type="ECO:0000256" key="1">
    <source>
        <dbReference type="ARBA" id="ARBA00005417"/>
    </source>
</evidence>
<dbReference type="AlphaFoldDB" id="A0A7W9GRB0"/>
<comment type="similarity">
    <text evidence="1">Belongs to the ABC transporter superfamily.</text>
</comment>
<dbReference type="CDD" id="cd03257">
    <property type="entry name" value="ABC_NikE_OppD_transporters"/>
    <property type="match status" value="2"/>
</dbReference>
<feature type="region of interest" description="Disordered" evidence="5">
    <location>
        <begin position="352"/>
        <end position="374"/>
    </location>
</feature>
<dbReference type="NCBIfam" id="NF008453">
    <property type="entry name" value="PRK11308.1"/>
    <property type="match status" value="2"/>
</dbReference>
<feature type="domain" description="ABC transporter" evidence="6">
    <location>
        <begin position="29"/>
        <end position="278"/>
    </location>
</feature>
<evidence type="ECO:0000313" key="8">
    <source>
        <dbReference type="Proteomes" id="UP000542813"/>
    </source>
</evidence>
<dbReference type="RefSeq" id="WP_184823353.1">
    <property type="nucleotide sequence ID" value="NZ_JACHMM010000001.1"/>
</dbReference>
<dbReference type="PANTHER" id="PTHR43776">
    <property type="entry name" value="TRANSPORT ATP-BINDING PROTEIN"/>
    <property type="match status" value="1"/>
</dbReference>
<dbReference type="GO" id="GO:0015833">
    <property type="term" value="P:peptide transport"/>
    <property type="evidence" value="ECO:0007669"/>
    <property type="project" value="InterPro"/>
</dbReference>
<dbReference type="InterPro" id="IPR003439">
    <property type="entry name" value="ABC_transporter-like_ATP-bd"/>
</dbReference>
<evidence type="ECO:0000256" key="3">
    <source>
        <dbReference type="ARBA" id="ARBA00022741"/>
    </source>
</evidence>
<evidence type="ECO:0000256" key="5">
    <source>
        <dbReference type="SAM" id="MobiDB-lite"/>
    </source>
</evidence>
<sequence>MVARAQTTPAAGVLGDAAPNDPLAAAPLLRVRGLTVRIPAPDTTLAPVTDLSFDLAPGEILGLVGESGSGKSLSSLALTGLGPATARISGSVEFRGRDLLSLPRHELQAVRGSDIGYVFQDPQAALNPLMTCGRQIVEAIRRHRATPKAAAHRRAVELLDAVGIRQAREVAGKYPHELSGGMRQRVMIAIALSCDPSVIVADEPTTALDVIVEAQVVGLLQRLREQTGAAILFISHDLDLVAGLADRILVMYGGRAMEAAPGRDLVRAPRHPYTQGLIGSVPDLFGPRLERFGGIDGVPPNPAQLPPGCPFAPRCVHATGECDVMPARDEVTPLHSVACWHHAGLAARPPAPALARGDDDLPAAEPTRSAGADEAVPHLEVSGLEVRFGGGRRLTRRVAGTVAVDGVGFRLARGEVLGVVGESGSGKTSLARAVTGLVSPSAGTIRYDGAQIYPPERGRYRPPRSVQMVFQDPYASLNPRMRVSDLVAESFDIREPGLAAAVRDERVVGLLDRVGIDPRFRDRYPHQFSGGQRQRIAIARALAAQPDLLVCDEAVSSLDVSIRAQVLNVLLAERERTGLSILFIAHDLSVVRHLADTVIVMNQGSIVEAGPADDLIFAPREPYTRDLVAASAHSA</sequence>